<proteinExistence type="predicted"/>
<dbReference type="PANTHER" id="PTHR34219">
    <property type="entry name" value="IRON-REGULATED INNER MEMBRANE PROTEIN-RELATED"/>
    <property type="match status" value="1"/>
</dbReference>
<feature type="transmembrane region" description="Helical" evidence="1">
    <location>
        <begin position="358"/>
        <end position="379"/>
    </location>
</feature>
<sequence>MLIPARKHRRKFWLFLHRYLGLFAGAIFVIIGLTGSILAFGHELDEWLNADVRAISRQASTGRAPLDAIVAAGIKALPTGAKAINLDYPRHEGLAFALWFEQTSPGRDYPERHQIFIDPYRAQVTGQRLLIDFHRIWRDPLLDFVLRLHYSLGFGENGMTLIGWVGIAMLLSVLAGLIVWWPLTGKFRSALTLKPKTSRERLVYDWHKICGVYGSIVLLVIVATGIYLEFPIYGRGLVGLFSQVASPWPEYASRPPQNLDTPKTISLSELEQIVDANCPEGDFRYIVFPNDATGSYEVGKRAPGEPNRLQAQRRIWIDQYSGEVLALRDRSSQSSGDVFVEWLYPLHTGEAFGLTGQLIILLIGFVPLLLYVTGVIRWLQKCRVKRLEGGGCR</sequence>
<feature type="transmembrane region" description="Helical" evidence="1">
    <location>
        <begin position="20"/>
        <end position="40"/>
    </location>
</feature>
<comment type="caution">
    <text evidence="3">The sequence shown here is derived from an EMBL/GenBank/DDBJ whole genome shotgun (WGS) entry which is preliminary data.</text>
</comment>
<evidence type="ECO:0000256" key="1">
    <source>
        <dbReference type="SAM" id="Phobius"/>
    </source>
</evidence>
<dbReference type="InterPro" id="IPR005625">
    <property type="entry name" value="PepSY-ass_TM"/>
</dbReference>
<gene>
    <name evidence="3" type="ORF">QLH52_14225</name>
</gene>
<accession>A0ABU4UG33</accession>
<feature type="transmembrane region" description="Helical" evidence="1">
    <location>
        <begin position="161"/>
        <end position="183"/>
    </location>
</feature>
<organism evidence="3 4">
    <name type="scientific">Methylomonas defluvii</name>
    <dbReference type="NCBI Taxonomy" id="3045149"/>
    <lineage>
        <taxon>Bacteria</taxon>
        <taxon>Pseudomonadati</taxon>
        <taxon>Pseudomonadota</taxon>
        <taxon>Gammaproteobacteria</taxon>
        <taxon>Methylococcales</taxon>
        <taxon>Methylococcaceae</taxon>
        <taxon>Methylomonas</taxon>
    </lineage>
</organism>
<protein>
    <submittedName>
        <fullName evidence="3">PepSY-associated TM helix domain-containing protein</fullName>
    </submittedName>
</protein>
<dbReference type="Pfam" id="PF03929">
    <property type="entry name" value="PepSY_TM"/>
    <property type="match status" value="1"/>
</dbReference>
<dbReference type="Proteomes" id="UP001284537">
    <property type="component" value="Unassembled WGS sequence"/>
</dbReference>
<keyword evidence="4" id="KW-1185">Reference proteome</keyword>
<dbReference type="InterPro" id="IPR025711">
    <property type="entry name" value="PepSY"/>
</dbReference>
<keyword evidence="1" id="KW-0812">Transmembrane</keyword>
<evidence type="ECO:0000259" key="2">
    <source>
        <dbReference type="Pfam" id="PF03413"/>
    </source>
</evidence>
<feature type="transmembrane region" description="Helical" evidence="1">
    <location>
        <begin position="204"/>
        <end position="228"/>
    </location>
</feature>
<evidence type="ECO:0000313" key="4">
    <source>
        <dbReference type="Proteomes" id="UP001284537"/>
    </source>
</evidence>
<dbReference type="RefSeq" id="WP_319961994.1">
    <property type="nucleotide sequence ID" value="NZ_JAXARY010000012.1"/>
</dbReference>
<feature type="domain" description="PepSY" evidence="2">
    <location>
        <begin position="265"/>
        <end position="326"/>
    </location>
</feature>
<evidence type="ECO:0000313" key="3">
    <source>
        <dbReference type="EMBL" id="MDX8128446.1"/>
    </source>
</evidence>
<dbReference type="Pfam" id="PF03413">
    <property type="entry name" value="PepSY"/>
    <property type="match status" value="1"/>
</dbReference>
<keyword evidence="1" id="KW-0472">Membrane</keyword>
<name>A0ABU4UG33_9GAMM</name>
<keyword evidence="1" id="KW-1133">Transmembrane helix</keyword>
<dbReference type="EMBL" id="JAXARY010000012">
    <property type="protein sequence ID" value="MDX8128446.1"/>
    <property type="molecule type" value="Genomic_DNA"/>
</dbReference>
<reference evidence="3 4" key="1">
    <citation type="submission" date="2023-11" db="EMBL/GenBank/DDBJ databases">
        <authorList>
            <person name="Ouyang M.-Y."/>
        </authorList>
    </citation>
    <scope>NUCLEOTIDE SEQUENCE [LARGE SCALE GENOMIC DNA]</scope>
    <source>
        <strain evidence="3 4">OY6</strain>
    </source>
</reference>